<dbReference type="Proteomes" id="UP000324611">
    <property type="component" value="Unassembled WGS sequence"/>
</dbReference>
<keyword evidence="2" id="KW-1003">Cell membrane</keyword>
<keyword evidence="4 6" id="KW-1133">Transmembrane helix</keyword>
<feature type="transmembrane region" description="Helical" evidence="6">
    <location>
        <begin position="726"/>
        <end position="745"/>
    </location>
</feature>
<comment type="caution">
    <text evidence="9">The sequence shown here is derived from an EMBL/GenBank/DDBJ whole genome shotgun (WGS) entry which is preliminary data.</text>
</comment>
<accession>A0A5B2W2X9</accession>
<name>A0A5B2W2X9_9BACT</name>
<evidence type="ECO:0000313" key="10">
    <source>
        <dbReference type="Proteomes" id="UP000324611"/>
    </source>
</evidence>
<feature type="transmembrane region" description="Helical" evidence="6">
    <location>
        <begin position="328"/>
        <end position="356"/>
    </location>
</feature>
<keyword evidence="3 6" id="KW-0812">Transmembrane</keyword>
<gene>
    <name evidence="9" type="ORF">F0L74_04500</name>
</gene>
<feature type="transmembrane region" description="Helical" evidence="6">
    <location>
        <begin position="421"/>
        <end position="445"/>
    </location>
</feature>
<feature type="transmembrane region" description="Helical" evidence="6">
    <location>
        <begin position="674"/>
        <end position="698"/>
    </location>
</feature>
<evidence type="ECO:0000313" key="9">
    <source>
        <dbReference type="EMBL" id="KAA2245228.1"/>
    </source>
</evidence>
<evidence type="ECO:0000256" key="2">
    <source>
        <dbReference type="ARBA" id="ARBA00022475"/>
    </source>
</evidence>
<protein>
    <submittedName>
        <fullName evidence="9">FtsX-like permease family protein</fullName>
    </submittedName>
</protein>
<evidence type="ECO:0000256" key="5">
    <source>
        <dbReference type="ARBA" id="ARBA00023136"/>
    </source>
</evidence>
<evidence type="ECO:0000256" key="6">
    <source>
        <dbReference type="SAM" id="Phobius"/>
    </source>
</evidence>
<evidence type="ECO:0000256" key="1">
    <source>
        <dbReference type="ARBA" id="ARBA00004651"/>
    </source>
</evidence>
<feature type="transmembrane region" description="Helical" evidence="6">
    <location>
        <begin position="283"/>
        <end position="307"/>
    </location>
</feature>
<dbReference type="InterPro" id="IPR050250">
    <property type="entry name" value="Macrolide_Exporter_MacB"/>
</dbReference>
<proteinExistence type="predicted"/>
<feature type="transmembrane region" description="Helical" evidence="6">
    <location>
        <begin position="376"/>
        <end position="409"/>
    </location>
</feature>
<dbReference type="PANTHER" id="PTHR30572">
    <property type="entry name" value="MEMBRANE COMPONENT OF TRANSPORTER-RELATED"/>
    <property type="match status" value="1"/>
</dbReference>
<evidence type="ECO:0000259" key="8">
    <source>
        <dbReference type="Pfam" id="PF12704"/>
    </source>
</evidence>
<dbReference type="InterPro" id="IPR025857">
    <property type="entry name" value="MacB_PCD"/>
</dbReference>
<organism evidence="9 10">
    <name type="scientific">Chitinophaga agrisoli</name>
    <dbReference type="NCBI Taxonomy" id="2607653"/>
    <lineage>
        <taxon>Bacteria</taxon>
        <taxon>Pseudomonadati</taxon>
        <taxon>Bacteroidota</taxon>
        <taxon>Chitinophagia</taxon>
        <taxon>Chitinophagales</taxon>
        <taxon>Chitinophagaceae</taxon>
        <taxon>Chitinophaga</taxon>
    </lineage>
</organism>
<dbReference type="AlphaFoldDB" id="A0A5B2W2X9"/>
<dbReference type="GO" id="GO:0022857">
    <property type="term" value="F:transmembrane transporter activity"/>
    <property type="evidence" value="ECO:0007669"/>
    <property type="project" value="TreeGrafter"/>
</dbReference>
<comment type="subcellular location">
    <subcellularLocation>
        <location evidence="1">Cell membrane</location>
        <topology evidence="1">Multi-pass membrane protein</topology>
    </subcellularLocation>
</comment>
<dbReference type="Pfam" id="PF12704">
    <property type="entry name" value="MacB_PCD"/>
    <property type="match status" value="2"/>
</dbReference>
<feature type="transmembrane region" description="Helical" evidence="6">
    <location>
        <begin position="21"/>
        <end position="41"/>
    </location>
</feature>
<feature type="domain" description="ABC3 transporter permease C-terminal" evidence="7">
    <location>
        <begin position="287"/>
        <end position="399"/>
    </location>
</feature>
<dbReference type="PANTHER" id="PTHR30572:SF18">
    <property type="entry name" value="ABC-TYPE MACROLIDE FAMILY EXPORT SYSTEM PERMEASE COMPONENT 2"/>
    <property type="match status" value="1"/>
</dbReference>
<dbReference type="Pfam" id="PF02687">
    <property type="entry name" value="FtsX"/>
    <property type="match status" value="2"/>
</dbReference>
<keyword evidence="10" id="KW-1185">Reference proteome</keyword>
<feature type="domain" description="MacB-like periplasmic core" evidence="8">
    <location>
        <begin position="433"/>
        <end position="637"/>
    </location>
</feature>
<reference evidence="9 10" key="2">
    <citation type="submission" date="2019-09" db="EMBL/GenBank/DDBJ databases">
        <authorList>
            <person name="Jin C."/>
        </authorList>
    </citation>
    <scope>NUCLEOTIDE SEQUENCE [LARGE SCALE GENOMIC DNA]</scope>
    <source>
        <strain evidence="9 10">BN140078</strain>
    </source>
</reference>
<feature type="domain" description="MacB-like periplasmic core" evidence="8">
    <location>
        <begin position="20"/>
        <end position="235"/>
    </location>
</feature>
<feature type="transmembrane region" description="Helical" evidence="6">
    <location>
        <begin position="760"/>
        <end position="780"/>
    </location>
</feature>
<dbReference type="PROSITE" id="PS51257">
    <property type="entry name" value="PROKAR_LIPOPROTEIN"/>
    <property type="match status" value="1"/>
</dbReference>
<dbReference type="GO" id="GO:0005886">
    <property type="term" value="C:plasma membrane"/>
    <property type="evidence" value="ECO:0007669"/>
    <property type="project" value="UniProtKB-SubCell"/>
</dbReference>
<reference evidence="9 10" key="1">
    <citation type="submission" date="2019-09" db="EMBL/GenBank/DDBJ databases">
        <title>Chitinophaga ginsengihumi sp. nov., isolated from soil of ginseng rhizosphere.</title>
        <authorList>
            <person name="Lee J."/>
        </authorList>
    </citation>
    <scope>NUCLEOTIDE SEQUENCE [LARGE SCALE GENOMIC DNA]</scope>
    <source>
        <strain evidence="9 10">BN140078</strain>
    </source>
</reference>
<keyword evidence="5 6" id="KW-0472">Membrane</keyword>
<evidence type="ECO:0000259" key="7">
    <source>
        <dbReference type="Pfam" id="PF02687"/>
    </source>
</evidence>
<evidence type="ECO:0000256" key="4">
    <source>
        <dbReference type="ARBA" id="ARBA00022989"/>
    </source>
</evidence>
<sequence length="797" mass="88619">MFRSYLKIAFRHLLLHKTITFINVAGLAIGMACCILIMMLVKDELSFDQFHANKANIYRVNTRFTENGKVNYGTSSQFPTGPAMKAELSDVKDAVRLYEPGNTLFTHGDKKFLEEHAAFADAGFFKMFSFPLLTGDAATALKEPNSIVITESAAKKYFGNEDPIGKTLRMANETDCKITAVAKDMPRNTDLRYDLLISFSTFETGNRLSGLWMYFSQNFTYVMLRDKASLANMNKTLAGFTDLHVGKIAKRLGMQFSYQLQPLTNMHLRPGGDENKEDRSKLIYIYIVIAVFLVLIACINFMNLVTARASERALEVGLRKVMGAARRTLVIQFLMEAVLLSLLAFVAALVLAAILLPAFNSLTDKSLQLFSWQQLPLLGTLLALAVFTGLLAGSYPALFLSGFMPIAILKGTFQSLRNRTLLRKAMVVSQFAIAIVLIVSTVVVYSQLRYWREMNLGFDKEHLVNIYLSSTEDVSPKRELLKQELLRLPAVKSATLSNMAVGRFIGSYNPVAKEGDGDDKSITPGIITGDFDLVKTLGLEIIKGRNFAADMATDSTDAFIINETAARKLGLHNPLGARIEWRPGPTPRKGSVIGVVKDFNFSTLQLPVDAVVYLVNPQNASVLTVRLQPGNLPAQMAQINKLWAQLIPNYPIQFSFPENDLSEQYQTEYRLGSIFGVFAVLSIFIACMGLFGLSILISRQRTKEIGIRKVLGASVGNITALLSRDFLKLVFVAIIIASPLAWYLMNQWLQDFTYHIDVQWWMFVIAGLGAVVIAMCTISFQSVRAALMNPVKSLKTE</sequence>
<dbReference type="EMBL" id="VUOC01000001">
    <property type="protein sequence ID" value="KAA2245228.1"/>
    <property type="molecule type" value="Genomic_DNA"/>
</dbReference>
<feature type="domain" description="ABC3 transporter permease C-terminal" evidence="7">
    <location>
        <begin position="677"/>
        <end position="790"/>
    </location>
</feature>
<dbReference type="RefSeq" id="WP_149836619.1">
    <property type="nucleotide sequence ID" value="NZ_VUOC01000001.1"/>
</dbReference>
<dbReference type="InterPro" id="IPR003838">
    <property type="entry name" value="ABC3_permease_C"/>
</dbReference>
<evidence type="ECO:0000256" key="3">
    <source>
        <dbReference type="ARBA" id="ARBA00022692"/>
    </source>
</evidence>